<evidence type="ECO:0000313" key="15">
    <source>
        <dbReference type="Proteomes" id="UP000504609"/>
    </source>
</evidence>
<dbReference type="PRINTS" id="PR00385">
    <property type="entry name" value="P450"/>
</dbReference>
<dbReference type="GO" id="GO:0004497">
    <property type="term" value="F:monooxygenase activity"/>
    <property type="evidence" value="ECO:0007669"/>
    <property type="project" value="UniProtKB-KW"/>
</dbReference>
<keyword evidence="9 12" id="KW-0408">Iron</keyword>
<dbReference type="GO" id="GO:0005506">
    <property type="term" value="F:iron ion binding"/>
    <property type="evidence" value="ECO:0007669"/>
    <property type="project" value="InterPro"/>
</dbReference>
<evidence type="ECO:0000256" key="1">
    <source>
        <dbReference type="ARBA" id="ARBA00001971"/>
    </source>
</evidence>
<dbReference type="PRINTS" id="PR00463">
    <property type="entry name" value="EP450I"/>
</dbReference>
<evidence type="ECO:0000256" key="4">
    <source>
        <dbReference type="ARBA" id="ARBA00022617"/>
    </source>
</evidence>
<evidence type="ECO:0000256" key="13">
    <source>
        <dbReference type="RuleBase" id="RU000461"/>
    </source>
</evidence>
<dbReference type="PROSITE" id="PS00086">
    <property type="entry name" value="CYTOCHROME_P450"/>
    <property type="match status" value="1"/>
</dbReference>
<dbReference type="InterPro" id="IPR050651">
    <property type="entry name" value="Plant_Cytochrome_P450_Monoox"/>
</dbReference>
<evidence type="ECO:0000256" key="2">
    <source>
        <dbReference type="ARBA" id="ARBA00004370"/>
    </source>
</evidence>
<dbReference type="InterPro" id="IPR036396">
    <property type="entry name" value="Cyt_P450_sf"/>
</dbReference>
<comment type="similarity">
    <text evidence="3 13">Belongs to the cytochrome P450 family.</text>
</comment>
<dbReference type="AlphaFoldDB" id="A0A6J1G5P7"/>
<dbReference type="Gene3D" id="1.10.630.10">
    <property type="entry name" value="Cytochrome P450"/>
    <property type="match status" value="1"/>
</dbReference>
<evidence type="ECO:0000256" key="10">
    <source>
        <dbReference type="ARBA" id="ARBA00023033"/>
    </source>
</evidence>
<evidence type="ECO:0000256" key="11">
    <source>
        <dbReference type="ARBA" id="ARBA00023136"/>
    </source>
</evidence>
<keyword evidence="14" id="KW-0732">Signal</keyword>
<dbReference type="InterPro" id="IPR001128">
    <property type="entry name" value="Cyt_P450"/>
</dbReference>
<organism evidence="15 16">
    <name type="scientific">Cucurbita moschata</name>
    <name type="common">Winter crookneck squash</name>
    <name type="synonym">Cucurbita pepo var. moschata</name>
    <dbReference type="NCBI Taxonomy" id="3662"/>
    <lineage>
        <taxon>Eukaryota</taxon>
        <taxon>Viridiplantae</taxon>
        <taxon>Streptophyta</taxon>
        <taxon>Embryophyta</taxon>
        <taxon>Tracheophyta</taxon>
        <taxon>Spermatophyta</taxon>
        <taxon>Magnoliopsida</taxon>
        <taxon>eudicotyledons</taxon>
        <taxon>Gunneridae</taxon>
        <taxon>Pentapetalae</taxon>
        <taxon>rosids</taxon>
        <taxon>fabids</taxon>
        <taxon>Cucurbitales</taxon>
        <taxon>Cucurbitaceae</taxon>
        <taxon>Cucurbiteae</taxon>
        <taxon>Cucurbita</taxon>
    </lineage>
</organism>
<reference evidence="16" key="1">
    <citation type="submission" date="2025-08" db="UniProtKB">
        <authorList>
            <consortium name="RefSeq"/>
        </authorList>
    </citation>
    <scope>IDENTIFICATION</scope>
    <source>
        <tissue evidence="16">Young leaves</tissue>
    </source>
</reference>
<keyword evidence="10 13" id="KW-0503">Monooxygenase</keyword>
<feature type="binding site" description="axial binding residue" evidence="12">
    <location>
        <position position="430"/>
    </location>
    <ligand>
        <name>heme</name>
        <dbReference type="ChEBI" id="CHEBI:30413"/>
    </ligand>
    <ligandPart>
        <name>Fe</name>
        <dbReference type="ChEBI" id="CHEBI:18248"/>
    </ligandPart>
</feature>
<evidence type="ECO:0000256" key="6">
    <source>
        <dbReference type="ARBA" id="ARBA00022723"/>
    </source>
</evidence>
<dbReference type="SUPFAM" id="SSF48264">
    <property type="entry name" value="Cytochrome P450"/>
    <property type="match status" value="1"/>
</dbReference>
<dbReference type="PANTHER" id="PTHR47947">
    <property type="entry name" value="CYTOCHROME P450 82C3-RELATED"/>
    <property type="match status" value="1"/>
</dbReference>
<dbReference type="GO" id="GO:0020037">
    <property type="term" value="F:heme binding"/>
    <property type="evidence" value="ECO:0007669"/>
    <property type="project" value="InterPro"/>
</dbReference>
<dbReference type="RefSeq" id="XP_022947035.1">
    <property type="nucleotide sequence ID" value="XM_023091267.1"/>
</dbReference>
<comment type="cofactor">
    <cofactor evidence="1 12">
        <name>heme</name>
        <dbReference type="ChEBI" id="CHEBI:30413"/>
    </cofactor>
</comment>
<evidence type="ECO:0000256" key="3">
    <source>
        <dbReference type="ARBA" id="ARBA00010617"/>
    </source>
</evidence>
<dbReference type="InterPro" id="IPR002401">
    <property type="entry name" value="Cyt_P450_E_grp-I"/>
</dbReference>
<evidence type="ECO:0000256" key="5">
    <source>
        <dbReference type="ARBA" id="ARBA00022692"/>
    </source>
</evidence>
<keyword evidence="7" id="KW-1133">Transmembrane helix</keyword>
<dbReference type="GO" id="GO:0016705">
    <property type="term" value="F:oxidoreductase activity, acting on paired donors, with incorporation or reduction of molecular oxygen"/>
    <property type="evidence" value="ECO:0007669"/>
    <property type="project" value="InterPro"/>
</dbReference>
<keyword evidence="15" id="KW-1185">Reference proteome</keyword>
<dbReference type="GeneID" id="111451033"/>
<protein>
    <submittedName>
        <fullName evidence="16">Cytochrome P450 81F3</fullName>
    </submittedName>
</protein>
<evidence type="ECO:0000256" key="12">
    <source>
        <dbReference type="PIRSR" id="PIRSR602401-1"/>
    </source>
</evidence>
<dbReference type="KEGG" id="cmos:111451033"/>
<keyword evidence="6 12" id="KW-0479">Metal-binding</keyword>
<keyword evidence="4 12" id="KW-0349">Heme</keyword>
<proteinExistence type="inferred from homology"/>
<dbReference type="Pfam" id="PF00067">
    <property type="entry name" value="p450"/>
    <property type="match status" value="1"/>
</dbReference>
<dbReference type="InterPro" id="IPR017972">
    <property type="entry name" value="Cyt_P450_CS"/>
</dbReference>
<feature type="chain" id="PRO_5026998804" evidence="14">
    <location>
        <begin position="19"/>
        <end position="498"/>
    </location>
</feature>
<dbReference type="FunFam" id="1.10.630.10:FF:000023">
    <property type="entry name" value="Cytochrome P450 family protein"/>
    <property type="match status" value="1"/>
</dbReference>
<keyword evidence="5" id="KW-0812">Transmembrane</keyword>
<dbReference type="GO" id="GO:0016020">
    <property type="term" value="C:membrane"/>
    <property type="evidence" value="ECO:0007669"/>
    <property type="project" value="UniProtKB-SubCell"/>
</dbReference>
<evidence type="ECO:0000256" key="14">
    <source>
        <dbReference type="SAM" id="SignalP"/>
    </source>
</evidence>
<keyword evidence="11" id="KW-0472">Membrane</keyword>
<evidence type="ECO:0000313" key="16">
    <source>
        <dbReference type="RefSeq" id="XP_022947035.1"/>
    </source>
</evidence>
<accession>A0A6J1G5P7</accession>
<dbReference type="PANTHER" id="PTHR47947:SF26">
    <property type="entry name" value="CYTOCHROME P450"/>
    <property type="match status" value="1"/>
</dbReference>
<gene>
    <name evidence="16" type="primary">LOC111451033</name>
</gene>
<dbReference type="Proteomes" id="UP000504609">
    <property type="component" value="Unplaced"/>
</dbReference>
<feature type="signal peptide" evidence="14">
    <location>
        <begin position="1"/>
        <end position="18"/>
    </location>
</feature>
<evidence type="ECO:0000256" key="7">
    <source>
        <dbReference type="ARBA" id="ARBA00022989"/>
    </source>
</evidence>
<name>A0A6J1G5P7_CUCMO</name>
<keyword evidence="8 13" id="KW-0560">Oxidoreductase</keyword>
<comment type="subcellular location">
    <subcellularLocation>
        <location evidence="2">Membrane</location>
    </subcellularLocation>
</comment>
<evidence type="ECO:0000256" key="9">
    <source>
        <dbReference type="ARBA" id="ARBA00023004"/>
    </source>
</evidence>
<dbReference type="CDD" id="cd20653">
    <property type="entry name" value="CYP81"/>
    <property type="match status" value="1"/>
</dbReference>
<sequence>MDILLLSIPLLLLSLLFAFNFLQTPHRLNLPPTPLFSLPLIGHFHLLKHPLHRSLHALSQKHGHVISLRFGSRLVVVISSPSAVQECFTKNDIILANRPLLDTGKYLAYNHTTLAVSPYGEHWRNLRRICSLEIFSTNRLNMFVGIRENEVKRLLRKLCGDWSEEFREVELEPMLSDLTFNVVMGMVGGRRFYDEGYSKKFRDLVTQIMAHGGSSNPGDFIPLWNWVDPTGFKKRIMNLARRGDELLQELIDEARDGKDGGNTMIHHLLCLQKDEPEYYSDLIIKGLIQVIFLAGIDTSAVTLEWALSHLLNNPDVLKKARAEIDDLIGKERLVNESDLPNLKYLQGIISETLRLNPAAPLLVPHCAFQDCKIEGYDVPRDTIVLINTWAIHRDPNLWEDPTAFKPERHGDTSGADSYKLLPFGLGRRACPGVGMAQRVVGLALASLIQGFEWERVSSSLVDMSEGQGLTMPKAQPLVAKCKPRPIMKAIMNVEIDNI</sequence>
<evidence type="ECO:0000256" key="8">
    <source>
        <dbReference type="ARBA" id="ARBA00023002"/>
    </source>
</evidence>